<feature type="region of interest" description="Disordered" evidence="1">
    <location>
        <begin position="98"/>
        <end position="126"/>
    </location>
</feature>
<sequence length="279" mass="30552">MNGQHHESSPDRRSLSSLSSLSSLISAMRAKINRAMSTDSETGTHYDPETDSIASTVPERADSSSSSSIPSSGYYFSGRGGAGNFRAYPPAANSPLTEDVPWSRGRNCTPVSRSKPIMRSTGRGGAGNVRPYSPAAAHVPAPQLPLPSPTSNGTTVYGYLLLRPCLACVLSRTIRDTAVGAEREIFVPTHPVNSQPSLRRNREETCRQNRLFVVGQQLHKLNFKSHDFPQRLPSRKGYTFLLALHFCWLQTDGIFLVLGSRQLPIMIADVQPQGLDRFL</sequence>
<protein>
    <submittedName>
        <fullName evidence="2">Uncharacterized protein</fullName>
    </submittedName>
</protein>
<feature type="region of interest" description="Disordered" evidence="1">
    <location>
        <begin position="1"/>
        <end position="20"/>
    </location>
</feature>
<dbReference type="AlphaFoldDB" id="A0AAD6ZA03"/>
<evidence type="ECO:0000256" key="1">
    <source>
        <dbReference type="SAM" id="MobiDB-lite"/>
    </source>
</evidence>
<keyword evidence="3" id="KW-1185">Reference proteome</keyword>
<dbReference type="EMBL" id="JARIHO010000068">
    <property type="protein sequence ID" value="KAJ7314274.1"/>
    <property type="molecule type" value="Genomic_DNA"/>
</dbReference>
<organism evidence="2 3">
    <name type="scientific">Mycena albidolilacea</name>
    <dbReference type="NCBI Taxonomy" id="1033008"/>
    <lineage>
        <taxon>Eukaryota</taxon>
        <taxon>Fungi</taxon>
        <taxon>Dikarya</taxon>
        <taxon>Basidiomycota</taxon>
        <taxon>Agaricomycotina</taxon>
        <taxon>Agaricomycetes</taxon>
        <taxon>Agaricomycetidae</taxon>
        <taxon>Agaricales</taxon>
        <taxon>Marasmiineae</taxon>
        <taxon>Mycenaceae</taxon>
        <taxon>Mycena</taxon>
    </lineage>
</organism>
<evidence type="ECO:0000313" key="2">
    <source>
        <dbReference type="EMBL" id="KAJ7314274.1"/>
    </source>
</evidence>
<name>A0AAD6ZA03_9AGAR</name>
<dbReference type="InterPro" id="IPR022024">
    <property type="entry name" value="DUF3602"/>
</dbReference>
<reference evidence="2" key="1">
    <citation type="submission" date="2023-03" db="EMBL/GenBank/DDBJ databases">
        <title>Massive genome expansion in bonnet fungi (Mycena s.s.) driven by repeated elements and novel gene families across ecological guilds.</title>
        <authorList>
            <consortium name="Lawrence Berkeley National Laboratory"/>
            <person name="Harder C.B."/>
            <person name="Miyauchi S."/>
            <person name="Viragh M."/>
            <person name="Kuo A."/>
            <person name="Thoen E."/>
            <person name="Andreopoulos B."/>
            <person name="Lu D."/>
            <person name="Skrede I."/>
            <person name="Drula E."/>
            <person name="Henrissat B."/>
            <person name="Morin E."/>
            <person name="Kohler A."/>
            <person name="Barry K."/>
            <person name="LaButti K."/>
            <person name="Morin E."/>
            <person name="Salamov A."/>
            <person name="Lipzen A."/>
            <person name="Mereny Z."/>
            <person name="Hegedus B."/>
            <person name="Baldrian P."/>
            <person name="Stursova M."/>
            <person name="Weitz H."/>
            <person name="Taylor A."/>
            <person name="Grigoriev I.V."/>
            <person name="Nagy L.G."/>
            <person name="Martin F."/>
            <person name="Kauserud H."/>
        </authorList>
    </citation>
    <scope>NUCLEOTIDE SEQUENCE</scope>
    <source>
        <strain evidence="2">CBHHK002</strain>
    </source>
</reference>
<accession>A0AAD6ZA03</accession>
<proteinExistence type="predicted"/>
<dbReference type="Proteomes" id="UP001218218">
    <property type="component" value="Unassembled WGS sequence"/>
</dbReference>
<feature type="compositionally biased region" description="Low complexity" evidence="1">
    <location>
        <begin position="63"/>
        <end position="72"/>
    </location>
</feature>
<feature type="compositionally biased region" description="Basic and acidic residues" evidence="1">
    <location>
        <begin position="1"/>
        <end position="14"/>
    </location>
</feature>
<gene>
    <name evidence="2" type="ORF">DFH08DRAFT_821627</name>
</gene>
<comment type="caution">
    <text evidence="2">The sequence shown here is derived from an EMBL/GenBank/DDBJ whole genome shotgun (WGS) entry which is preliminary data.</text>
</comment>
<feature type="region of interest" description="Disordered" evidence="1">
    <location>
        <begin position="32"/>
        <end position="73"/>
    </location>
</feature>
<evidence type="ECO:0000313" key="3">
    <source>
        <dbReference type="Proteomes" id="UP001218218"/>
    </source>
</evidence>
<dbReference type="Pfam" id="PF12223">
    <property type="entry name" value="DUF3602"/>
    <property type="match status" value="1"/>
</dbReference>